<reference evidence="2 3" key="1">
    <citation type="submission" date="2020-12" db="EMBL/GenBank/DDBJ databases">
        <title>Bacterial novel species Adhaeribacter sp. BT258 isolated from soil.</title>
        <authorList>
            <person name="Jung H.-Y."/>
        </authorList>
    </citation>
    <scope>NUCLEOTIDE SEQUENCE [LARGE SCALE GENOMIC DNA]</scope>
    <source>
        <strain evidence="2 3">BT258</strain>
    </source>
</reference>
<dbReference type="RefSeq" id="WP_200506034.1">
    <property type="nucleotide sequence ID" value="NZ_JAEHFX010000004.1"/>
</dbReference>
<protein>
    <recommendedName>
        <fullName evidence="4">MG2 domain-containing protein</fullName>
    </recommendedName>
</protein>
<name>A0ABS1C418_9BACT</name>
<evidence type="ECO:0000313" key="2">
    <source>
        <dbReference type="EMBL" id="MBK0403280.1"/>
    </source>
</evidence>
<gene>
    <name evidence="2" type="ORF">I5M27_09805</name>
</gene>
<accession>A0ABS1C418</accession>
<keyword evidence="1" id="KW-0732">Signal</keyword>
<organism evidence="2 3">
    <name type="scientific">Adhaeribacter terrigena</name>
    <dbReference type="NCBI Taxonomy" id="2793070"/>
    <lineage>
        <taxon>Bacteria</taxon>
        <taxon>Pseudomonadati</taxon>
        <taxon>Bacteroidota</taxon>
        <taxon>Cytophagia</taxon>
        <taxon>Cytophagales</taxon>
        <taxon>Hymenobacteraceae</taxon>
        <taxon>Adhaeribacter</taxon>
    </lineage>
</organism>
<keyword evidence="3" id="KW-1185">Reference proteome</keyword>
<feature type="signal peptide" evidence="1">
    <location>
        <begin position="1"/>
        <end position="25"/>
    </location>
</feature>
<dbReference type="Gene3D" id="2.60.40.1930">
    <property type="match status" value="1"/>
</dbReference>
<evidence type="ECO:0000313" key="3">
    <source>
        <dbReference type="Proteomes" id="UP000644147"/>
    </source>
</evidence>
<proteinExistence type="predicted"/>
<evidence type="ECO:0008006" key="4">
    <source>
        <dbReference type="Google" id="ProtNLM"/>
    </source>
</evidence>
<comment type="caution">
    <text evidence="2">The sequence shown here is derived from an EMBL/GenBank/DDBJ whole genome shotgun (WGS) entry which is preliminary data.</text>
</comment>
<dbReference type="Proteomes" id="UP000644147">
    <property type="component" value="Unassembled WGS sequence"/>
</dbReference>
<sequence length="801" mass="88826">MLRSGMVRGMFITCAFLLSALLANAQLTGSGNWSDKLVSDVKQFTQTFVPQKVHLHTAGSFYAPSDTVWFKAYLVDAASFFPIKGYEVITIRLISEGKALVLTQQVSAFNGLAAGQLVLPDSLLPGNYTLVAYTNWMRNFSPEFFFRQPLTILKPTADKGTGSKKHTLAALRFFPESGNLVSGLKSKVGFKALDSQGLGLPVEGQILDEAGKVLVNFKSLQAGMGNFTFTPAAGKKYSARVTFGNKQSQTFALPQVQSSGLVLTVAENPDNSSLISLAVSPDRARETFYVAVQSRGFILFLEEMKGRNAAKSRLKIDKNEMRDGIAQVTVFNEAGTPEAERLFFVNNQRRFQVQLTPEKAVYNRREQVKVHVKVTGENGEPLQTELSLAVSDLNQTGPLHLQQSIFSSLLLTSDLAGNIETPGSYFENNQPETREALDNLMLTQGWRRFTWNQIADAGKTRPAFKREPEMVLHGTVENNKYPVAQAVIYLLDHKTGESEVIVTDADGKFSMHSGGNRATQQYAYQVWQNGNFLRNAEIRTAPETEIAWPDLFAANTADTLLLQRNMMRSQIEKAYGLKLKKSEATTAPVKNKNWLVTPPDKTYALEKYEALKDFEEVLKEIVPDVRVLIATAEPETRMVSKDKRDFNQHPPMYFIDGQPTWNDELILRLNTDLIKEVSVYNSSRTLKQFGSIGSQGVIAIQTKAGNFHSPELEAKNRITVPGVMPAREFYVPPVNTQVRMPDLRPVLYWNPSLRTDAEGNAVISFPSSDAASNFRIYAEGITGSGAIGNGSVYFKSIVATQ</sequence>
<evidence type="ECO:0000256" key="1">
    <source>
        <dbReference type="SAM" id="SignalP"/>
    </source>
</evidence>
<dbReference type="EMBL" id="JAEHFX010000004">
    <property type="protein sequence ID" value="MBK0403280.1"/>
    <property type="molecule type" value="Genomic_DNA"/>
</dbReference>
<feature type="chain" id="PRO_5046818766" description="MG2 domain-containing protein" evidence="1">
    <location>
        <begin position="26"/>
        <end position="801"/>
    </location>
</feature>